<dbReference type="RefSeq" id="WP_318351080.1">
    <property type="nucleotide sequence ID" value="NZ_AP018694.1"/>
</dbReference>
<accession>A0A5K7S9A8</accession>
<dbReference type="Pfam" id="PF14391">
    <property type="entry name" value="DUF4421"/>
    <property type="match status" value="1"/>
</dbReference>
<evidence type="ECO:0000313" key="2">
    <source>
        <dbReference type="Proteomes" id="UP001193389"/>
    </source>
</evidence>
<name>A0A5K7S9A8_9BACT</name>
<gene>
    <name evidence="1" type="ORF">AQPE_2310</name>
</gene>
<dbReference type="AlphaFoldDB" id="A0A5K7S9A8"/>
<dbReference type="Proteomes" id="UP001193389">
    <property type="component" value="Chromosome"/>
</dbReference>
<protein>
    <submittedName>
        <fullName evidence="1">Uncharacterized protein</fullName>
    </submittedName>
</protein>
<sequence>MRKILIVFCFLILYFSAESKSLKGYLKAKKDTNYIESYYNDLIIRMYSGEKTHSLDLSDLNSSYHLKYLPNGYFNLGAGVNFRSFGLSLATKVPIFQNSEFKHGETKRIGIQSYIYSSKFTIDLLTSFLKGYYLVNSSSHLSSYTKDKDYQRPDISSANIGISVNYIFNNSRFSYRAAFSDTERQKKSAGSLLAGGSIISYRTKADSSIVPREIDPKYFLKSREISKSGVLAFNANIGYAYSLIFLRNGIFTLSYILGTGVQDNTFGGEVDSEINRWRFSMNHSGRIGIGYRFNRYYLRIGIIRSTQYTNLKYNDLGIGNGTNFMQISLGKRFTLRKE</sequence>
<evidence type="ECO:0000313" key="1">
    <source>
        <dbReference type="EMBL" id="BBE18150.1"/>
    </source>
</evidence>
<proteinExistence type="predicted"/>
<keyword evidence="2" id="KW-1185">Reference proteome</keyword>
<dbReference type="EMBL" id="AP018694">
    <property type="protein sequence ID" value="BBE18150.1"/>
    <property type="molecule type" value="Genomic_DNA"/>
</dbReference>
<dbReference type="KEGG" id="anf:AQPE_2310"/>
<reference evidence="1" key="1">
    <citation type="journal article" date="2020" name="Int. J. Syst. Evol. Microbiol.">
        <title>Aquipluma nitroreducens gen. nov. sp. nov., a novel facultatively anaerobic bacterium isolated from a freshwater lake.</title>
        <authorList>
            <person name="Watanabe M."/>
            <person name="Kojima H."/>
            <person name="Fukui M."/>
        </authorList>
    </citation>
    <scope>NUCLEOTIDE SEQUENCE</scope>
    <source>
        <strain evidence="1">MeG22</strain>
    </source>
</reference>
<dbReference type="InterPro" id="IPR025535">
    <property type="entry name" value="DUF4421"/>
</dbReference>
<organism evidence="1 2">
    <name type="scientific">Aquipluma nitroreducens</name>
    <dbReference type="NCBI Taxonomy" id="2010828"/>
    <lineage>
        <taxon>Bacteria</taxon>
        <taxon>Pseudomonadati</taxon>
        <taxon>Bacteroidota</taxon>
        <taxon>Bacteroidia</taxon>
        <taxon>Marinilabiliales</taxon>
        <taxon>Prolixibacteraceae</taxon>
        <taxon>Aquipluma</taxon>
    </lineage>
</organism>